<dbReference type="EMBL" id="JACPSX010000183">
    <property type="protein sequence ID" value="MBI3015302.1"/>
    <property type="molecule type" value="Genomic_DNA"/>
</dbReference>
<comment type="caution">
    <text evidence="3">The sequence shown here is derived from an EMBL/GenBank/DDBJ whole genome shotgun (WGS) entry which is preliminary data.</text>
</comment>
<dbReference type="PRINTS" id="PR00081">
    <property type="entry name" value="GDHRDH"/>
</dbReference>
<dbReference type="Proteomes" id="UP000741360">
    <property type="component" value="Unassembled WGS sequence"/>
</dbReference>
<proteinExistence type="inferred from homology"/>
<dbReference type="InterPro" id="IPR020904">
    <property type="entry name" value="Sc_DH/Rdtase_CS"/>
</dbReference>
<dbReference type="NCBIfam" id="NF005559">
    <property type="entry name" value="PRK07231.1"/>
    <property type="match status" value="1"/>
</dbReference>
<evidence type="ECO:0000256" key="2">
    <source>
        <dbReference type="ARBA" id="ARBA00023002"/>
    </source>
</evidence>
<dbReference type="Gene3D" id="3.40.50.720">
    <property type="entry name" value="NAD(P)-binding Rossmann-like Domain"/>
    <property type="match status" value="1"/>
</dbReference>
<dbReference type="PRINTS" id="PR00080">
    <property type="entry name" value="SDRFAMILY"/>
</dbReference>
<dbReference type="PROSITE" id="PS00061">
    <property type="entry name" value="ADH_SHORT"/>
    <property type="match status" value="1"/>
</dbReference>
<dbReference type="GO" id="GO:0047936">
    <property type="term" value="F:glucose 1-dehydrogenase [NAD(P)+] activity"/>
    <property type="evidence" value="ECO:0007669"/>
    <property type="project" value="UniProtKB-EC"/>
</dbReference>
<dbReference type="PANTHER" id="PTHR42760:SF133">
    <property type="entry name" value="3-OXOACYL-[ACYL-CARRIER-PROTEIN] REDUCTASE"/>
    <property type="match status" value="1"/>
</dbReference>
<comment type="similarity">
    <text evidence="1">Belongs to the short-chain dehydrogenases/reductases (SDR) family.</text>
</comment>
<protein>
    <submittedName>
        <fullName evidence="3">Glucose 1-dehydrogenase</fullName>
        <ecNumber evidence="3">1.1.1.47</ecNumber>
    </submittedName>
</protein>
<dbReference type="FunFam" id="3.40.50.720:FF:000084">
    <property type="entry name" value="Short-chain dehydrogenase reductase"/>
    <property type="match status" value="1"/>
</dbReference>
<dbReference type="AlphaFoldDB" id="A0A932GR12"/>
<dbReference type="Pfam" id="PF13561">
    <property type="entry name" value="adh_short_C2"/>
    <property type="match status" value="1"/>
</dbReference>
<evidence type="ECO:0000313" key="4">
    <source>
        <dbReference type="Proteomes" id="UP000741360"/>
    </source>
</evidence>
<evidence type="ECO:0000313" key="3">
    <source>
        <dbReference type="EMBL" id="MBI3015302.1"/>
    </source>
</evidence>
<dbReference type="EC" id="1.1.1.47" evidence="3"/>
<sequence>MRLQGRVAIVTGGGHGIGRAYCLGLAREGATVAAADIDGEAARETQREIEKLGGKGLGLETDVASVESTQMMAQRTQETFGSIDILVNNAAVFSTIPISRVPFDQVPLDEWDRVMTVNLKGLLLSCRAVVPVMRRQKKGKIINISSASIYKGTGNRIHYVTSKAGVIGFTRTLAHELGDDGICVNAVAPGSTLSESPKDTSAVAFRQSAVSDRCLKRIETPQDLVGAILFLSSDDSDFITGQTIVVDGGSSLI</sequence>
<dbReference type="PANTHER" id="PTHR42760">
    <property type="entry name" value="SHORT-CHAIN DEHYDROGENASES/REDUCTASES FAMILY MEMBER"/>
    <property type="match status" value="1"/>
</dbReference>
<dbReference type="SUPFAM" id="SSF51735">
    <property type="entry name" value="NAD(P)-binding Rossmann-fold domains"/>
    <property type="match status" value="1"/>
</dbReference>
<dbReference type="InterPro" id="IPR002347">
    <property type="entry name" value="SDR_fam"/>
</dbReference>
<evidence type="ECO:0000256" key="1">
    <source>
        <dbReference type="ARBA" id="ARBA00006484"/>
    </source>
</evidence>
<keyword evidence="2 3" id="KW-0560">Oxidoreductase</keyword>
<reference evidence="3" key="1">
    <citation type="submission" date="2020-07" db="EMBL/GenBank/DDBJ databases">
        <title>Huge and variable diversity of episymbiotic CPR bacteria and DPANN archaea in groundwater ecosystems.</title>
        <authorList>
            <person name="He C.Y."/>
            <person name="Keren R."/>
            <person name="Whittaker M."/>
            <person name="Farag I.F."/>
            <person name="Doudna J."/>
            <person name="Cate J.H.D."/>
            <person name="Banfield J.F."/>
        </authorList>
    </citation>
    <scope>NUCLEOTIDE SEQUENCE</scope>
    <source>
        <strain evidence="3">NC_groundwater_717_Ag_S-0.2um_59_8</strain>
    </source>
</reference>
<accession>A0A932GR12</accession>
<organism evidence="3 4">
    <name type="scientific">Tectimicrobiota bacterium</name>
    <dbReference type="NCBI Taxonomy" id="2528274"/>
    <lineage>
        <taxon>Bacteria</taxon>
        <taxon>Pseudomonadati</taxon>
        <taxon>Nitrospinota/Tectimicrobiota group</taxon>
        <taxon>Candidatus Tectimicrobiota</taxon>
    </lineage>
</organism>
<dbReference type="InterPro" id="IPR036291">
    <property type="entry name" value="NAD(P)-bd_dom_sf"/>
</dbReference>
<gene>
    <name evidence="3" type="ORF">HYY65_09640</name>
</gene>
<name>A0A932GR12_UNCTE</name>